<organism evidence="1 2">
    <name type="scientific">Linum tenue</name>
    <dbReference type="NCBI Taxonomy" id="586396"/>
    <lineage>
        <taxon>Eukaryota</taxon>
        <taxon>Viridiplantae</taxon>
        <taxon>Streptophyta</taxon>
        <taxon>Embryophyta</taxon>
        <taxon>Tracheophyta</taxon>
        <taxon>Spermatophyta</taxon>
        <taxon>Magnoliopsida</taxon>
        <taxon>eudicotyledons</taxon>
        <taxon>Gunneridae</taxon>
        <taxon>Pentapetalae</taxon>
        <taxon>rosids</taxon>
        <taxon>fabids</taxon>
        <taxon>Malpighiales</taxon>
        <taxon>Linaceae</taxon>
        <taxon>Linum</taxon>
    </lineage>
</organism>
<evidence type="ECO:0000313" key="2">
    <source>
        <dbReference type="Proteomes" id="UP001154282"/>
    </source>
</evidence>
<keyword evidence="2" id="KW-1185">Reference proteome</keyword>
<reference evidence="1" key="1">
    <citation type="submission" date="2022-08" db="EMBL/GenBank/DDBJ databases">
        <authorList>
            <person name="Gutierrez-Valencia J."/>
        </authorList>
    </citation>
    <scope>NUCLEOTIDE SEQUENCE</scope>
</reference>
<evidence type="ECO:0000313" key="1">
    <source>
        <dbReference type="EMBL" id="CAI0427320.1"/>
    </source>
</evidence>
<gene>
    <name evidence="1" type="ORF">LITE_LOCUS21152</name>
</gene>
<sequence>MNPGSRKI</sequence>
<proteinExistence type="predicted"/>
<name>A0AAV0L116_9ROSI</name>
<comment type="caution">
    <text evidence="1">The sequence shown here is derived from an EMBL/GenBank/DDBJ whole genome shotgun (WGS) entry which is preliminary data.</text>
</comment>
<dbReference type="EMBL" id="CAMGYJ010000005">
    <property type="protein sequence ID" value="CAI0427320.1"/>
    <property type="molecule type" value="Genomic_DNA"/>
</dbReference>
<accession>A0AAV0L116</accession>
<protein>
    <submittedName>
        <fullName evidence="1">Uncharacterized protein</fullName>
    </submittedName>
</protein>
<dbReference type="Proteomes" id="UP001154282">
    <property type="component" value="Unassembled WGS sequence"/>
</dbReference>